<evidence type="ECO:0000313" key="6">
    <source>
        <dbReference type="EMBL" id="GIZ53019.1"/>
    </source>
</evidence>
<dbReference type="PANTHER" id="PTHR13610:SF11">
    <property type="entry name" value="METHYLTRANSFERASE DOMAIN-CONTAINING PROTEIN"/>
    <property type="match status" value="1"/>
</dbReference>
<feature type="chain" id="PRO_5047164752" description="Methyltransferase domain-containing protein" evidence="4">
    <location>
        <begin position="29"/>
        <end position="191"/>
    </location>
</feature>
<dbReference type="Pfam" id="PF13649">
    <property type="entry name" value="Methyltransf_25"/>
    <property type="match status" value="1"/>
</dbReference>
<dbReference type="EMBL" id="BPMK01000014">
    <property type="protein sequence ID" value="GIZ53019.1"/>
    <property type="molecule type" value="Genomic_DNA"/>
</dbReference>
<evidence type="ECO:0000256" key="4">
    <source>
        <dbReference type="SAM" id="SignalP"/>
    </source>
</evidence>
<keyword evidence="3" id="KW-0949">S-adenosyl-L-methionine</keyword>
<feature type="signal peptide" evidence="4">
    <location>
        <begin position="1"/>
        <end position="28"/>
    </location>
</feature>
<reference evidence="6 7" key="1">
    <citation type="journal article" date="2022" name="Int. J. Syst. Evol. Microbiol.">
        <title>Noviherbaspirillum aridicola sp. nov., isolated from an arid soil in Pakistan.</title>
        <authorList>
            <person name="Khan I.U."/>
            <person name="Saqib M."/>
            <person name="Amin A."/>
            <person name="Hussain F."/>
            <person name="Li L."/>
            <person name="Liu Y.H."/>
            <person name="Fang B.Z."/>
            <person name="Ahmed I."/>
            <person name="Li W.J."/>
        </authorList>
    </citation>
    <scope>NUCLEOTIDE SEQUENCE [LARGE SCALE GENOMIC DNA]</scope>
    <source>
        <strain evidence="6 7">NCCP-691</strain>
    </source>
</reference>
<sequence>MYIDIKRRRLVLAACGLPLALPALPTLAQPVAPPGLDVPYEPSPPEVVDAMLKLAGVGPNDTVYDLGCGDGRIVIAAARRGAKGVGIDLDPKRIAEAKANAAKAGVAGRTRFRVGDLYASDFSDATVVTLFLWPHVNLKLKPILWQQLRPGTRVVSHIWEMGQDWPPERSETLGRRRIHLWTIRDAHKRAR</sequence>
<dbReference type="InterPro" id="IPR026170">
    <property type="entry name" value="FAM173A/B"/>
</dbReference>
<accession>A0ABQ4Q7K1</accession>
<evidence type="ECO:0000256" key="1">
    <source>
        <dbReference type="ARBA" id="ARBA00022603"/>
    </source>
</evidence>
<dbReference type="InterPro" id="IPR041698">
    <property type="entry name" value="Methyltransf_25"/>
</dbReference>
<keyword evidence="7" id="KW-1185">Reference proteome</keyword>
<dbReference type="SUPFAM" id="SSF53335">
    <property type="entry name" value="S-adenosyl-L-methionine-dependent methyltransferases"/>
    <property type="match status" value="1"/>
</dbReference>
<evidence type="ECO:0000256" key="3">
    <source>
        <dbReference type="ARBA" id="ARBA00022691"/>
    </source>
</evidence>
<evidence type="ECO:0000256" key="2">
    <source>
        <dbReference type="ARBA" id="ARBA00022679"/>
    </source>
</evidence>
<dbReference type="Proteomes" id="UP000887222">
    <property type="component" value="Unassembled WGS sequence"/>
</dbReference>
<dbReference type="Gene3D" id="3.40.50.150">
    <property type="entry name" value="Vaccinia Virus protein VP39"/>
    <property type="match status" value="1"/>
</dbReference>
<gene>
    <name evidence="6" type="ORF">NCCP691_30330</name>
</gene>
<name>A0ABQ4Q7K1_9BURK</name>
<organism evidence="6 7">
    <name type="scientific">Noviherbaspirillum aridicola</name>
    <dbReference type="NCBI Taxonomy" id="2849687"/>
    <lineage>
        <taxon>Bacteria</taxon>
        <taxon>Pseudomonadati</taxon>
        <taxon>Pseudomonadota</taxon>
        <taxon>Betaproteobacteria</taxon>
        <taxon>Burkholderiales</taxon>
        <taxon>Oxalobacteraceae</taxon>
        <taxon>Noviherbaspirillum</taxon>
    </lineage>
</organism>
<proteinExistence type="predicted"/>
<keyword evidence="4" id="KW-0732">Signal</keyword>
<feature type="domain" description="Methyltransferase" evidence="5">
    <location>
        <begin position="63"/>
        <end position="132"/>
    </location>
</feature>
<protein>
    <recommendedName>
        <fullName evidence="5">Methyltransferase domain-containing protein</fullName>
    </recommendedName>
</protein>
<keyword evidence="2" id="KW-0808">Transferase</keyword>
<keyword evidence="1" id="KW-0489">Methyltransferase</keyword>
<evidence type="ECO:0000259" key="5">
    <source>
        <dbReference type="Pfam" id="PF13649"/>
    </source>
</evidence>
<dbReference type="PANTHER" id="PTHR13610">
    <property type="entry name" value="METHYLTRANSFERASE DOMAIN-CONTAINING PROTEIN"/>
    <property type="match status" value="1"/>
</dbReference>
<comment type="caution">
    <text evidence="6">The sequence shown here is derived from an EMBL/GenBank/DDBJ whole genome shotgun (WGS) entry which is preliminary data.</text>
</comment>
<evidence type="ECO:0000313" key="7">
    <source>
        <dbReference type="Proteomes" id="UP000887222"/>
    </source>
</evidence>
<dbReference type="RefSeq" id="WP_220809447.1">
    <property type="nucleotide sequence ID" value="NZ_BPMK01000014.1"/>
</dbReference>
<dbReference type="CDD" id="cd02440">
    <property type="entry name" value="AdoMet_MTases"/>
    <property type="match status" value="1"/>
</dbReference>
<dbReference type="InterPro" id="IPR029063">
    <property type="entry name" value="SAM-dependent_MTases_sf"/>
</dbReference>